<gene>
    <name evidence="11" type="ORF">METZ01_LOCUS182812</name>
</gene>
<dbReference type="GO" id="GO:0003755">
    <property type="term" value="F:peptidyl-prolyl cis-trans isomerase activity"/>
    <property type="evidence" value="ECO:0007669"/>
    <property type="project" value="UniProtKB-KW"/>
</dbReference>
<dbReference type="PANTHER" id="PTHR30560">
    <property type="entry name" value="TRIGGER FACTOR CHAPERONE AND PEPTIDYL-PROLYL CIS/TRANS ISOMERASE"/>
    <property type="match status" value="1"/>
</dbReference>
<dbReference type="PIRSF" id="PIRSF003095">
    <property type="entry name" value="Trigger_factor"/>
    <property type="match status" value="1"/>
</dbReference>
<keyword evidence="6" id="KW-0413">Isomerase</keyword>
<evidence type="ECO:0000259" key="10">
    <source>
        <dbReference type="Pfam" id="PF05698"/>
    </source>
</evidence>
<dbReference type="GO" id="GO:0044183">
    <property type="term" value="F:protein folding chaperone"/>
    <property type="evidence" value="ECO:0007669"/>
    <property type="project" value="TreeGrafter"/>
</dbReference>
<dbReference type="Pfam" id="PF00254">
    <property type="entry name" value="FKBP_C"/>
    <property type="match status" value="1"/>
</dbReference>
<evidence type="ECO:0000256" key="7">
    <source>
        <dbReference type="SAM" id="MobiDB-lite"/>
    </source>
</evidence>
<evidence type="ECO:0000256" key="6">
    <source>
        <dbReference type="ARBA" id="ARBA00023235"/>
    </source>
</evidence>
<dbReference type="AlphaFoldDB" id="A0A382CUX9"/>
<dbReference type="InterPro" id="IPR008881">
    <property type="entry name" value="Trigger_fac_ribosome-bd_bac"/>
</dbReference>
<feature type="compositionally biased region" description="Acidic residues" evidence="7">
    <location>
        <begin position="440"/>
        <end position="452"/>
    </location>
</feature>
<evidence type="ECO:0000259" key="8">
    <source>
        <dbReference type="Pfam" id="PF00254"/>
    </source>
</evidence>
<dbReference type="EC" id="5.2.1.8" evidence="3"/>
<proteinExistence type="inferred from homology"/>
<dbReference type="GO" id="GO:0051083">
    <property type="term" value="P:'de novo' cotranslational protein folding"/>
    <property type="evidence" value="ECO:0007669"/>
    <property type="project" value="TreeGrafter"/>
</dbReference>
<dbReference type="Gene3D" id="1.10.3120.10">
    <property type="entry name" value="Trigger factor, C-terminal domain"/>
    <property type="match status" value="1"/>
</dbReference>
<organism evidence="11">
    <name type="scientific">marine metagenome</name>
    <dbReference type="NCBI Taxonomy" id="408172"/>
    <lineage>
        <taxon>unclassified sequences</taxon>
        <taxon>metagenomes</taxon>
        <taxon>ecological metagenomes</taxon>
    </lineage>
</organism>
<evidence type="ECO:0000256" key="4">
    <source>
        <dbReference type="ARBA" id="ARBA00023110"/>
    </source>
</evidence>
<accession>A0A382CUX9</accession>
<feature type="domain" description="Trigger factor ribosome-binding bacterial" evidence="9">
    <location>
        <begin position="4"/>
        <end position="146"/>
    </location>
</feature>
<dbReference type="Pfam" id="PF05697">
    <property type="entry name" value="Trigger_N"/>
    <property type="match status" value="1"/>
</dbReference>
<dbReference type="InterPro" id="IPR037041">
    <property type="entry name" value="Trigger_fac_C_sf"/>
</dbReference>
<reference evidence="11" key="1">
    <citation type="submission" date="2018-05" db="EMBL/GenBank/DDBJ databases">
        <authorList>
            <person name="Lanie J.A."/>
            <person name="Ng W.-L."/>
            <person name="Kazmierczak K.M."/>
            <person name="Andrzejewski T.M."/>
            <person name="Davidsen T.M."/>
            <person name="Wayne K.J."/>
            <person name="Tettelin H."/>
            <person name="Glass J.I."/>
            <person name="Rusch D."/>
            <person name="Podicherti R."/>
            <person name="Tsui H.-C.T."/>
            <person name="Winkler M.E."/>
        </authorList>
    </citation>
    <scope>NUCLEOTIDE SEQUENCE</scope>
</reference>
<protein>
    <recommendedName>
        <fullName evidence="3">peptidylprolyl isomerase</fullName>
        <ecNumber evidence="3">5.2.1.8</ecNumber>
    </recommendedName>
</protein>
<comment type="catalytic activity">
    <reaction evidence="1">
        <text>[protein]-peptidylproline (omega=180) = [protein]-peptidylproline (omega=0)</text>
        <dbReference type="Rhea" id="RHEA:16237"/>
        <dbReference type="Rhea" id="RHEA-COMP:10747"/>
        <dbReference type="Rhea" id="RHEA-COMP:10748"/>
        <dbReference type="ChEBI" id="CHEBI:83833"/>
        <dbReference type="ChEBI" id="CHEBI:83834"/>
        <dbReference type="EC" id="5.2.1.8"/>
    </reaction>
</comment>
<name>A0A382CUX9_9ZZZZ</name>
<keyword evidence="5" id="KW-0143">Chaperone</keyword>
<feature type="domain" description="Trigger factor C-terminal" evidence="10">
    <location>
        <begin position="276"/>
        <end position="431"/>
    </location>
</feature>
<dbReference type="InterPro" id="IPR046357">
    <property type="entry name" value="PPIase_dom_sf"/>
</dbReference>
<dbReference type="GO" id="GO:0015031">
    <property type="term" value="P:protein transport"/>
    <property type="evidence" value="ECO:0007669"/>
    <property type="project" value="InterPro"/>
</dbReference>
<evidence type="ECO:0000313" key="11">
    <source>
        <dbReference type="EMBL" id="SVB29958.1"/>
    </source>
</evidence>
<dbReference type="InterPro" id="IPR027304">
    <property type="entry name" value="Trigger_fact/SurA_dom_sf"/>
</dbReference>
<dbReference type="SUPFAM" id="SSF102735">
    <property type="entry name" value="Trigger factor ribosome-binding domain"/>
    <property type="match status" value="1"/>
</dbReference>
<evidence type="ECO:0000259" key="9">
    <source>
        <dbReference type="Pfam" id="PF05697"/>
    </source>
</evidence>
<comment type="similarity">
    <text evidence="2">Belongs to the FKBP-type PPIase family. Tig subfamily.</text>
</comment>
<dbReference type="EMBL" id="UINC01036263">
    <property type="protein sequence ID" value="SVB29958.1"/>
    <property type="molecule type" value="Genomic_DNA"/>
</dbReference>
<dbReference type="GO" id="GO:0043022">
    <property type="term" value="F:ribosome binding"/>
    <property type="evidence" value="ECO:0007669"/>
    <property type="project" value="TreeGrafter"/>
</dbReference>
<dbReference type="NCBIfam" id="TIGR00115">
    <property type="entry name" value="tig"/>
    <property type="match status" value="1"/>
</dbReference>
<dbReference type="Gene3D" id="3.30.70.1050">
    <property type="entry name" value="Trigger factor ribosome-binding domain"/>
    <property type="match status" value="1"/>
</dbReference>
<feature type="region of interest" description="Disordered" evidence="7">
    <location>
        <begin position="437"/>
        <end position="459"/>
    </location>
</feature>
<dbReference type="InterPro" id="IPR008880">
    <property type="entry name" value="Trigger_fac_C"/>
</dbReference>
<evidence type="ECO:0000256" key="1">
    <source>
        <dbReference type="ARBA" id="ARBA00000971"/>
    </source>
</evidence>
<evidence type="ECO:0000256" key="2">
    <source>
        <dbReference type="ARBA" id="ARBA00005464"/>
    </source>
</evidence>
<dbReference type="GO" id="GO:0043335">
    <property type="term" value="P:protein unfolding"/>
    <property type="evidence" value="ECO:0007669"/>
    <property type="project" value="TreeGrafter"/>
</dbReference>
<dbReference type="SUPFAM" id="SSF109998">
    <property type="entry name" value="Triger factor/SurA peptide-binding domain-like"/>
    <property type="match status" value="1"/>
</dbReference>
<keyword evidence="4" id="KW-0697">Rotamase</keyword>
<dbReference type="HAMAP" id="MF_00303">
    <property type="entry name" value="Trigger_factor_Tig"/>
    <property type="match status" value="1"/>
</dbReference>
<feature type="non-terminal residue" evidence="11">
    <location>
        <position position="1"/>
    </location>
</feature>
<dbReference type="InterPro" id="IPR001179">
    <property type="entry name" value="PPIase_FKBP_dom"/>
</dbReference>
<sequence length="459" mass="51888">VNLKVELIDLGPCKKQLRFELPAADVDAAFATTAKQFQKQANLSGYRKGKAPMAKVQAEFASQIEKRVREQLLNDCYRKGIEDNNLKPILEPDVEEIDFKEGIDLKFITTVETEPSFELPDYKGLPAERPKVVITEQNVDDAMERLRDGRAEYQDQDREVKDGDYVNVSFTATSDGKPLTEFAPTARGMTEQKNMPLHVHGDGEHDHFIPGFTQKLIGAKQDDRLTVVVTFPDEFHAQPKLEGIKATYEVTIGQVKEKVLPQLDDEFAKGWEADNLEKLRDGVREDLEANQQGEANRLVRMQVQKAYAEKLDFDVPESIQQQELHAAVNNIVRSRRSAGETEEDIDNAKDQITAEANAAATDNLRWFFAQKCIAEKEKLEVSREEVIRVIAMQAQQMGKDPQKHIKELADNKQIGHIQNRLLEEKVIDLMAEHAKITEVESPDEAECDDEDCGQAHSHG</sequence>
<dbReference type="Pfam" id="PF05698">
    <property type="entry name" value="Trigger_C"/>
    <property type="match status" value="1"/>
</dbReference>
<dbReference type="InterPro" id="IPR036611">
    <property type="entry name" value="Trigger_fac_ribosome-bd_sf"/>
</dbReference>
<dbReference type="SUPFAM" id="SSF54534">
    <property type="entry name" value="FKBP-like"/>
    <property type="match status" value="1"/>
</dbReference>
<evidence type="ECO:0000256" key="5">
    <source>
        <dbReference type="ARBA" id="ARBA00023186"/>
    </source>
</evidence>
<feature type="domain" description="PPIase FKBP-type" evidence="8">
    <location>
        <begin position="157"/>
        <end position="241"/>
    </location>
</feature>
<dbReference type="Gene3D" id="3.10.50.40">
    <property type="match status" value="1"/>
</dbReference>
<dbReference type="PANTHER" id="PTHR30560:SF3">
    <property type="entry name" value="TRIGGER FACTOR-LIKE PROTEIN TIG, CHLOROPLASTIC"/>
    <property type="match status" value="1"/>
</dbReference>
<dbReference type="InterPro" id="IPR005215">
    <property type="entry name" value="Trig_fac"/>
</dbReference>
<evidence type="ECO:0000256" key="3">
    <source>
        <dbReference type="ARBA" id="ARBA00013194"/>
    </source>
</evidence>